<sequence length="126" mass="14431">MIPGSVLSVQFRKTAHRSPRSLRAKYLSGRLLSSAFFQARHIFQYATAWKLARTASGPHWFLDDLRRPTKMALASITTFLHTIKSGGVWAEPHRCTATVPRFFGRDKYGAYHSNAMRTFSCRFHKV</sequence>
<organism evidence="1 2">
    <name type="scientific">Polyporus arcularius HHB13444</name>
    <dbReference type="NCBI Taxonomy" id="1314778"/>
    <lineage>
        <taxon>Eukaryota</taxon>
        <taxon>Fungi</taxon>
        <taxon>Dikarya</taxon>
        <taxon>Basidiomycota</taxon>
        <taxon>Agaricomycotina</taxon>
        <taxon>Agaricomycetes</taxon>
        <taxon>Polyporales</taxon>
        <taxon>Polyporaceae</taxon>
        <taxon>Polyporus</taxon>
    </lineage>
</organism>
<evidence type="ECO:0000313" key="1">
    <source>
        <dbReference type="EMBL" id="TFK90413.1"/>
    </source>
</evidence>
<accession>A0A5C3PWF0</accession>
<dbReference type="EMBL" id="ML211046">
    <property type="protein sequence ID" value="TFK90413.1"/>
    <property type="molecule type" value="Genomic_DNA"/>
</dbReference>
<proteinExistence type="predicted"/>
<dbReference type="Proteomes" id="UP000308197">
    <property type="component" value="Unassembled WGS sequence"/>
</dbReference>
<dbReference type="AlphaFoldDB" id="A0A5C3PWF0"/>
<name>A0A5C3PWF0_9APHY</name>
<protein>
    <submittedName>
        <fullName evidence="1">Uncharacterized protein</fullName>
    </submittedName>
</protein>
<gene>
    <name evidence="1" type="ORF">K466DRAFT_386001</name>
</gene>
<reference evidence="1 2" key="1">
    <citation type="journal article" date="2019" name="Nat. Ecol. Evol.">
        <title>Megaphylogeny resolves global patterns of mushroom evolution.</title>
        <authorList>
            <person name="Varga T."/>
            <person name="Krizsan K."/>
            <person name="Foldi C."/>
            <person name="Dima B."/>
            <person name="Sanchez-Garcia M."/>
            <person name="Sanchez-Ramirez S."/>
            <person name="Szollosi G.J."/>
            <person name="Szarkandi J.G."/>
            <person name="Papp V."/>
            <person name="Albert L."/>
            <person name="Andreopoulos W."/>
            <person name="Angelini C."/>
            <person name="Antonin V."/>
            <person name="Barry K.W."/>
            <person name="Bougher N.L."/>
            <person name="Buchanan P."/>
            <person name="Buyck B."/>
            <person name="Bense V."/>
            <person name="Catcheside P."/>
            <person name="Chovatia M."/>
            <person name="Cooper J."/>
            <person name="Damon W."/>
            <person name="Desjardin D."/>
            <person name="Finy P."/>
            <person name="Geml J."/>
            <person name="Haridas S."/>
            <person name="Hughes K."/>
            <person name="Justo A."/>
            <person name="Karasinski D."/>
            <person name="Kautmanova I."/>
            <person name="Kiss B."/>
            <person name="Kocsube S."/>
            <person name="Kotiranta H."/>
            <person name="LaButti K.M."/>
            <person name="Lechner B.E."/>
            <person name="Liimatainen K."/>
            <person name="Lipzen A."/>
            <person name="Lukacs Z."/>
            <person name="Mihaltcheva S."/>
            <person name="Morgado L.N."/>
            <person name="Niskanen T."/>
            <person name="Noordeloos M.E."/>
            <person name="Ohm R.A."/>
            <person name="Ortiz-Santana B."/>
            <person name="Ovrebo C."/>
            <person name="Racz N."/>
            <person name="Riley R."/>
            <person name="Savchenko A."/>
            <person name="Shiryaev A."/>
            <person name="Soop K."/>
            <person name="Spirin V."/>
            <person name="Szebenyi C."/>
            <person name="Tomsovsky M."/>
            <person name="Tulloss R.E."/>
            <person name="Uehling J."/>
            <person name="Grigoriev I.V."/>
            <person name="Vagvolgyi C."/>
            <person name="Papp T."/>
            <person name="Martin F.M."/>
            <person name="Miettinen O."/>
            <person name="Hibbett D.S."/>
            <person name="Nagy L.G."/>
        </authorList>
    </citation>
    <scope>NUCLEOTIDE SEQUENCE [LARGE SCALE GENOMIC DNA]</scope>
    <source>
        <strain evidence="1 2">HHB13444</strain>
    </source>
</reference>
<keyword evidence="2" id="KW-1185">Reference proteome</keyword>
<evidence type="ECO:0000313" key="2">
    <source>
        <dbReference type="Proteomes" id="UP000308197"/>
    </source>
</evidence>
<dbReference type="InParanoid" id="A0A5C3PWF0"/>